<dbReference type="PIRSF" id="PIRSF031644">
    <property type="entry name" value="UCP031644"/>
    <property type="match status" value="1"/>
</dbReference>
<feature type="domain" description="GyrI-like small molecule binding" evidence="1">
    <location>
        <begin position="21"/>
        <end position="209"/>
    </location>
</feature>
<dbReference type="Gene3D" id="3.20.80.10">
    <property type="entry name" value="Regulatory factor, effector binding domain"/>
    <property type="match status" value="1"/>
</dbReference>
<name>A0A414FYU2_9ACTN</name>
<proteinExistence type="predicted"/>
<dbReference type="AlphaFoldDB" id="A0A414FYU2"/>
<dbReference type="Proteomes" id="UP000738879">
    <property type="component" value="Unassembled WGS sequence"/>
</dbReference>
<dbReference type="InterPro" id="IPR029442">
    <property type="entry name" value="GyrI-like"/>
</dbReference>
<protein>
    <submittedName>
        <fullName evidence="2">GyrI-like domain-containing protein</fullName>
    </submittedName>
    <submittedName>
        <fullName evidence="3">Transcriptional regulator</fullName>
    </submittedName>
</protein>
<dbReference type="Pfam" id="PF06445">
    <property type="entry name" value="GyrI-like"/>
    <property type="match status" value="1"/>
</dbReference>
<evidence type="ECO:0000313" key="2">
    <source>
        <dbReference type="EMBL" id="MBS5147253.1"/>
    </source>
</evidence>
<gene>
    <name evidence="3" type="ORF">DW787_04455</name>
    <name evidence="2" type="ORF">KHY67_06080</name>
</gene>
<dbReference type="InterPro" id="IPR011256">
    <property type="entry name" value="Reg_factor_effector_dom_sf"/>
</dbReference>
<dbReference type="SUPFAM" id="SSF55136">
    <property type="entry name" value="Probable bacterial effector-binding domain"/>
    <property type="match status" value="1"/>
</dbReference>
<dbReference type="RefSeq" id="WP_118271777.1">
    <property type="nucleotide sequence ID" value="NZ_QSJI01000002.1"/>
</dbReference>
<dbReference type="InterPro" id="IPR008319">
    <property type="entry name" value="GyrI-like_CCH_Lin2189-like"/>
</dbReference>
<dbReference type="Proteomes" id="UP000286050">
    <property type="component" value="Unassembled WGS sequence"/>
</dbReference>
<dbReference type="EMBL" id="JAGZJA010000008">
    <property type="protein sequence ID" value="MBS5147253.1"/>
    <property type="molecule type" value="Genomic_DNA"/>
</dbReference>
<organism evidence="3 4">
    <name type="scientific">Collinsella intestinalis</name>
    <dbReference type="NCBI Taxonomy" id="147207"/>
    <lineage>
        <taxon>Bacteria</taxon>
        <taxon>Bacillati</taxon>
        <taxon>Actinomycetota</taxon>
        <taxon>Coriobacteriia</taxon>
        <taxon>Coriobacteriales</taxon>
        <taxon>Coriobacteriaceae</taxon>
        <taxon>Collinsella</taxon>
    </lineage>
</organism>
<evidence type="ECO:0000313" key="3">
    <source>
        <dbReference type="EMBL" id="RHD56783.1"/>
    </source>
</evidence>
<accession>A0A414FYU2</accession>
<sequence>MAYDFKKEFRELYRPSGKPGVVAVPPMSYVAVRGKGDPNAEGGEYQNALPLLYGVAYTIKMSKKGPREIEGYFDFVVPPLEGFWWQDCADGEIDCARKNDFNFVSCIRLPDFVTREDFDWAVLEAAAKKKLDFSAVELLRVDEGLCVQCMHTGPYDSEPVTIEAMRAFAAEQGYAPDFSESRRHHEIYLSDPRKCAPEKLKTVIRHPIKSI</sequence>
<dbReference type="EMBL" id="QSJI01000002">
    <property type="protein sequence ID" value="RHD56783.1"/>
    <property type="molecule type" value="Genomic_DNA"/>
</dbReference>
<evidence type="ECO:0000259" key="1">
    <source>
        <dbReference type="Pfam" id="PF06445"/>
    </source>
</evidence>
<reference evidence="3 4" key="1">
    <citation type="submission" date="2018-08" db="EMBL/GenBank/DDBJ databases">
        <title>A genome reference for cultivated species of the human gut microbiota.</title>
        <authorList>
            <person name="Zou Y."/>
            <person name="Xue W."/>
            <person name="Luo G."/>
        </authorList>
    </citation>
    <scope>NUCLEOTIDE SEQUENCE [LARGE SCALE GENOMIC DNA]</scope>
    <source>
        <strain evidence="3 4">AM30-5LB</strain>
    </source>
</reference>
<evidence type="ECO:0000313" key="4">
    <source>
        <dbReference type="Proteomes" id="UP000286050"/>
    </source>
</evidence>
<comment type="caution">
    <text evidence="3">The sequence shown here is derived from an EMBL/GenBank/DDBJ whole genome shotgun (WGS) entry which is preliminary data.</text>
</comment>
<reference evidence="2" key="2">
    <citation type="submission" date="2021-02" db="EMBL/GenBank/DDBJ databases">
        <title>Infant gut strain persistence is associated with maternal origin, phylogeny, and functional potential including surface adhesion and iron acquisition.</title>
        <authorList>
            <person name="Lou Y.C."/>
        </authorList>
    </citation>
    <scope>NUCLEOTIDE SEQUENCE</scope>
    <source>
        <strain evidence="2">L3_128_245G1_dasL3_128_245G1_concoct_49</strain>
    </source>
</reference>